<dbReference type="HOGENOM" id="CLU_065859_0_0_1"/>
<dbReference type="SUPFAM" id="SSF52266">
    <property type="entry name" value="SGNH hydrolase"/>
    <property type="match status" value="1"/>
</dbReference>
<dbReference type="Proteomes" id="UP000016931">
    <property type="component" value="Unassembled WGS sequence"/>
</dbReference>
<protein>
    <submittedName>
        <fullName evidence="3">Carbohydrate esterase family 12 protein</fullName>
    </submittedName>
</protein>
<dbReference type="OMA" id="DNGKQDA"/>
<gene>
    <name evidence="3" type="ORF">SEPMUDRAFT_148827</name>
</gene>
<dbReference type="EMBL" id="KB456263">
    <property type="protein sequence ID" value="EMF13578.1"/>
    <property type="molecule type" value="Genomic_DNA"/>
</dbReference>
<dbReference type="OrthoDB" id="2141316at2759"/>
<dbReference type="Gene3D" id="3.40.50.1110">
    <property type="entry name" value="SGNH hydrolase"/>
    <property type="match status" value="1"/>
</dbReference>
<dbReference type="InterPro" id="IPR036514">
    <property type="entry name" value="SGNH_hydro_sf"/>
</dbReference>
<dbReference type="InterPro" id="IPR037459">
    <property type="entry name" value="RhgT-like"/>
</dbReference>
<proteinExistence type="inferred from homology"/>
<organism evidence="3 4">
    <name type="scientific">Sphaerulina musiva (strain SO2202)</name>
    <name type="common">Poplar stem canker fungus</name>
    <name type="synonym">Septoria musiva</name>
    <dbReference type="NCBI Taxonomy" id="692275"/>
    <lineage>
        <taxon>Eukaryota</taxon>
        <taxon>Fungi</taxon>
        <taxon>Dikarya</taxon>
        <taxon>Ascomycota</taxon>
        <taxon>Pezizomycotina</taxon>
        <taxon>Dothideomycetes</taxon>
        <taxon>Dothideomycetidae</taxon>
        <taxon>Mycosphaerellales</taxon>
        <taxon>Mycosphaerellaceae</taxon>
        <taxon>Sphaerulina</taxon>
    </lineage>
</organism>
<sequence length="219" mass="23343">MTSKGNNDGTQGWGAYLPDYLNLPVVNSAIAGRSARSFTREGRFAVMAEKVTAGDYVVIEFGHNDAGSLTPTDNGRSDCTPINNDYSTTCSTTYNGVAETVLTMQAYLVNAAKLFQDKGANVIISSQTPNNVWETGTYSWSSPRFATYAKDAAAAVGATYVDHGYYVAAAYKSAGATTVNSYYPNDHTHTSPAGAKVVAYSFVRALAVTDSPMKAYSKL</sequence>
<dbReference type="PANTHER" id="PTHR43695:SF1">
    <property type="entry name" value="RHAMNOGALACTURONAN ACETYLESTERASE"/>
    <property type="match status" value="1"/>
</dbReference>
<dbReference type="Pfam" id="PF00657">
    <property type="entry name" value="Lipase_GDSL"/>
    <property type="match status" value="1"/>
</dbReference>
<evidence type="ECO:0000313" key="3">
    <source>
        <dbReference type="EMBL" id="EMF13578.1"/>
    </source>
</evidence>
<dbReference type="PANTHER" id="PTHR43695">
    <property type="entry name" value="PUTATIVE (AFU_ORTHOLOGUE AFUA_2G17250)-RELATED"/>
    <property type="match status" value="1"/>
</dbReference>
<keyword evidence="4" id="KW-1185">Reference proteome</keyword>
<reference evidence="3 4" key="1">
    <citation type="journal article" date="2012" name="PLoS Pathog.">
        <title>Diverse lifestyles and strategies of plant pathogenesis encoded in the genomes of eighteen Dothideomycetes fungi.</title>
        <authorList>
            <person name="Ohm R.A."/>
            <person name="Feau N."/>
            <person name="Henrissat B."/>
            <person name="Schoch C.L."/>
            <person name="Horwitz B.A."/>
            <person name="Barry K.W."/>
            <person name="Condon B.J."/>
            <person name="Copeland A.C."/>
            <person name="Dhillon B."/>
            <person name="Glaser F."/>
            <person name="Hesse C.N."/>
            <person name="Kosti I."/>
            <person name="LaButti K."/>
            <person name="Lindquist E.A."/>
            <person name="Lucas S."/>
            <person name="Salamov A.A."/>
            <person name="Bradshaw R.E."/>
            <person name="Ciuffetti L."/>
            <person name="Hamelin R.C."/>
            <person name="Kema G.H.J."/>
            <person name="Lawrence C."/>
            <person name="Scott J.A."/>
            <person name="Spatafora J.W."/>
            <person name="Turgeon B.G."/>
            <person name="de Wit P.J.G.M."/>
            <person name="Zhong S."/>
            <person name="Goodwin S.B."/>
            <person name="Grigoriev I.V."/>
        </authorList>
    </citation>
    <scope>NUCLEOTIDE SEQUENCE [LARGE SCALE GENOMIC DNA]</scope>
    <source>
        <strain evidence="3 4">SO2202</strain>
    </source>
</reference>
<dbReference type="InterPro" id="IPR001087">
    <property type="entry name" value="GDSL"/>
</dbReference>
<evidence type="ECO:0000256" key="2">
    <source>
        <dbReference type="ARBA" id="ARBA00022801"/>
    </source>
</evidence>
<name>M3CID1_SPHMS</name>
<accession>M3CID1</accession>
<dbReference type="RefSeq" id="XP_016761699.1">
    <property type="nucleotide sequence ID" value="XM_016905175.1"/>
</dbReference>
<comment type="similarity">
    <text evidence="1">Belongs to the 'GDSL' lipolytic enzyme family.</text>
</comment>
<dbReference type="GO" id="GO:0016788">
    <property type="term" value="F:hydrolase activity, acting on ester bonds"/>
    <property type="evidence" value="ECO:0007669"/>
    <property type="project" value="InterPro"/>
</dbReference>
<dbReference type="eggNOG" id="ENOG502RY37">
    <property type="taxonomic scope" value="Eukaryota"/>
</dbReference>
<evidence type="ECO:0000256" key="1">
    <source>
        <dbReference type="ARBA" id="ARBA00008668"/>
    </source>
</evidence>
<keyword evidence="2" id="KW-0378">Hydrolase</keyword>
<dbReference type="AlphaFoldDB" id="M3CID1"/>
<evidence type="ECO:0000313" key="4">
    <source>
        <dbReference type="Proteomes" id="UP000016931"/>
    </source>
</evidence>
<dbReference type="GeneID" id="27902312"/>